<dbReference type="InterPro" id="IPR010049">
    <property type="entry name" value="MTA_SAH_Nsdase"/>
</dbReference>
<evidence type="ECO:0000259" key="6">
    <source>
        <dbReference type="Pfam" id="PF01048"/>
    </source>
</evidence>
<comment type="pathway">
    <text evidence="1">Amino-acid biosynthesis; L-methionine biosynthesis via salvage pathway; S-methyl-5-thio-alpha-D-ribose 1-phosphate from S-methyl-5'-thioadenosine (hydrolase route): step 1/2.</text>
</comment>
<dbReference type="EMBL" id="FNID01000020">
    <property type="protein sequence ID" value="SDN48692.1"/>
    <property type="molecule type" value="Genomic_DNA"/>
</dbReference>
<evidence type="ECO:0000256" key="5">
    <source>
        <dbReference type="ARBA" id="ARBA00023167"/>
    </source>
</evidence>
<dbReference type="PANTHER" id="PTHR46832">
    <property type="entry name" value="5'-METHYLTHIOADENOSINE/S-ADENOSYLHOMOCYSTEINE NUCLEOSIDASE"/>
    <property type="match status" value="1"/>
</dbReference>
<dbReference type="GO" id="GO:0009164">
    <property type="term" value="P:nucleoside catabolic process"/>
    <property type="evidence" value="ECO:0007669"/>
    <property type="project" value="InterPro"/>
</dbReference>
<dbReference type="PANTHER" id="PTHR46832:SF1">
    <property type="entry name" value="5'-METHYLTHIOADENOSINE_S-ADENOSYLHOMOCYSTEINE NUCLEOSIDASE"/>
    <property type="match status" value="1"/>
</dbReference>
<dbReference type="Pfam" id="PF01048">
    <property type="entry name" value="PNP_UDP_1"/>
    <property type="match status" value="1"/>
</dbReference>
<dbReference type="Gene3D" id="3.40.50.1580">
    <property type="entry name" value="Nucleoside phosphorylase domain"/>
    <property type="match status" value="1"/>
</dbReference>
<dbReference type="NCBIfam" id="TIGR01704">
    <property type="entry name" value="MTA_SAH-Nsdase"/>
    <property type="match status" value="1"/>
</dbReference>
<dbReference type="SUPFAM" id="SSF53167">
    <property type="entry name" value="Purine and uridine phosphorylases"/>
    <property type="match status" value="1"/>
</dbReference>
<keyword evidence="3" id="KW-0028">Amino-acid biosynthesis</keyword>
<evidence type="ECO:0000313" key="7">
    <source>
        <dbReference type="EMBL" id="SDN48692.1"/>
    </source>
</evidence>
<feature type="domain" description="Nucleoside phosphorylase" evidence="6">
    <location>
        <begin position="3"/>
        <end position="222"/>
    </location>
</feature>
<dbReference type="OrthoDB" id="9792278at2"/>
<gene>
    <name evidence="7" type="ORF">SAMN05192585_12049</name>
</gene>
<keyword evidence="5" id="KW-0486">Methionine biosynthesis</keyword>
<evidence type="ECO:0000256" key="2">
    <source>
        <dbReference type="ARBA" id="ARBA00011974"/>
    </source>
</evidence>
<dbReference type="InterPro" id="IPR035994">
    <property type="entry name" value="Nucleoside_phosphorylase_sf"/>
</dbReference>
<evidence type="ECO:0000256" key="3">
    <source>
        <dbReference type="ARBA" id="ARBA00022605"/>
    </source>
</evidence>
<dbReference type="EC" id="3.2.2.9" evidence="2"/>
<evidence type="ECO:0000256" key="1">
    <source>
        <dbReference type="ARBA" id="ARBA00004945"/>
    </source>
</evidence>
<dbReference type="GO" id="GO:0005829">
    <property type="term" value="C:cytosol"/>
    <property type="evidence" value="ECO:0007669"/>
    <property type="project" value="TreeGrafter"/>
</dbReference>
<reference evidence="7 8" key="1">
    <citation type="submission" date="2016-10" db="EMBL/GenBank/DDBJ databases">
        <authorList>
            <person name="de Groot N.N."/>
        </authorList>
    </citation>
    <scope>NUCLEOTIDE SEQUENCE [LARGE SCALE GENOMIC DNA]</scope>
    <source>
        <strain evidence="7 8">CGMCC 1.5012</strain>
    </source>
</reference>
<organism evidence="7 8">
    <name type="scientific">Acetanaerobacterium elongatum</name>
    <dbReference type="NCBI Taxonomy" id="258515"/>
    <lineage>
        <taxon>Bacteria</taxon>
        <taxon>Bacillati</taxon>
        <taxon>Bacillota</taxon>
        <taxon>Clostridia</taxon>
        <taxon>Eubacteriales</taxon>
        <taxon>Oscillospiraceae</taxon>
        <taxon>Acetanaerobacterium</taxon>
    </lineage>
</organism>
<name>A0A1H0BSR7_9FIRM</name>
<keyword evidence="8" id="KW-1185">Reference proteome</keyword>
<dbReference type="InterPro" id="IPR000845">
    <property type="entry name" value="Nucleoside_phosphorylase_d"/>
</dbReference>
<protein>
    <recommendedName>
        <fullName evidence="2">adenosylhomocysteine nucleosidase</fullName>
        <ecNumber evidence="2">3.2.2.9</ecNumber>
    </recommendedName>
</protein>
<dbReference type="GO" id="GO:0008782">
    <property type="term" value="F:adenosylhomocysteine nucleosidase activity"/>
    <property type="evidence" value="ECO:0007669"/>
    <property type="project" value="UniProtKB-EC"/>
</dbReference>
<evidence type="ECO:0000313" key="8">
    <source>
        <dbReference type="Proteomes" id="UP000199182"/>
    </source>
</evidence>
<dbReference type="AlphaFoldDB" id="A0A1H0BSR7"/>
<dbReference type="STRING" id="258515.SAMN05192585_12049"/>
<keyword evidence="4" id="KW-0378">Hydrolase</keyword>
<dbReference type="GO" id="GO:0019509">
    <property type="term" value="P:L-methionine salvage from methylthioadenosine"/>
    <property type="evidence" value="ECO:0007669"/>
    <property type="project" value="UniProtKB-UniPathway"/>
</dbReference>
<dbReference type="UniPathway" id="UPA00904">
    <property type="reaction ID" value="UER00871"/>
</dbReference>
<accession>A0A1H0BSR7</accession>
<dbReference type="GO" id="GO:0008930">
    <property type="term" value="F:methylthioadenosine nucleosidase activity"/>
    <property type="evidence" value="ECO:0007669"/>
    <property type="project" value="InterPro"/>
</dbReference>
<dbReference type="NCBIfam" id="NF004079">
    <property type="entry name" value="PRK05584.1"/>
    <property type="match status" value="1"/>
</dbReference>
<dbReference type="CDD" id="cd09008">
    <property type="entry name" value="MTAN"/>
    <property type="match status" value="1"/>
</dbReference>
<dbReference type="GO" id="GO:0019284">
    <property type="term" value="P:L-methionine salvage from S-adenosylmethionine"/>
    <property type="evidence" value="ECO:0007669"/>
    <property type="project" value="TreeGrafter"/>
</dbReference>
<sequence>MKRIGIIGAMESEVELLKSTLSGCDTREIAHTAFYIGTHGSHELVVACSGIGKVNAACTAQIMIDRLGVDCIINTGIAGGLSDELSVGDVVISSVLSYHDFTLKFLTYRYPFTESFTADNTLIETATDACEHIGNIRYVVKEIVSGDAFVTDSKLKNDIKSRTEAYCVEMEGAAIAHTCAMNDIPFVVIRTISDNADDNAAFSFEQFEKKTAAISAKIVLAMAEHIQ</sequence>
<evidence type="ECO:0000256" key="4">
    <source>
        <dbReference type="ARBA" id="ARBA00022801"/>
    </source>
</evidence>
<proteinExistence type="predicted"/>
<dbReference type="Proteomes" id="UP000199182">
    <property type="component" value="Unassembled WGS sequence"/>
</dbReference>
<dbReference type="RefSeq" id="WP_092640756.1">
    <property type="nucleotide sequence ID" value="NZ_FNID01000020.1"/>
</dbReference>